<evidence type="ECO:0000256" key="3">
    <source>
        <dbReference type="ARBA" id="ARBA00022824"/>
    </source>
</evidence>
<dbReference type="SUPFAM" id="SSF53474">
    <property type="entry name" value="alpha/beta-Hydrolases"/>
    <property type="match status" value="1"/>
</dbReference>
<organism evidence="6 7">
    <name type="scientific">Dyella koreensis</name>
    <dbReference type="NCBI Taxonomy" id="311235"/>
    <lineage>
        <taxon>Bacteria</taxon>
        <taxon>Pseudomonadati</taxon>
        <taxon>Pseudomonadota</taxon>
        <taxon>Gammaproteobacteria</taxon>
        <taxon>Lysobacterales</taxon>
        <taxon>Rhodanobacteraceae</taxon>
        <taxon>Dyella</taxon>
    </lineage>
</organism>
<keyword evidence="3" id="KW-0256">Endoplasmic reticulum</keyword>
<proteinExistence type="predicted"/>
<dbReference type="PANTHER" id="PTHR48182:SF2">
    <property type="entry name" value="PROTEIN SERAC1"/>
    <property type="match status" value="1"/>
</dbReference>
<keyword evidence="7" id="KW-1185">Reference proteome</keyword>
<evidence type="ECO:0000259" key="5">
    <source>
        <dbReference type="Pfam" id="PF12697"/>
    </source>
</evidence>
<reference evidence="6 7" key="1">
    <citation type="submission" date="2020-10" db="EMBL/GenBank/DDBJ databases">
        <title>Phylogeny of dyella-like bacteria.</title>
        <authorList>
            <person name="Fu J."/>
        </authorList>
    </citation>
    <scope>NUCLEOTIDE SEQUENCE [LARGE SCALE GENOMIC DNA]</scope>
    <source>
        <strain evidence="6 7">BB4</strain>
    </source>
</reference>
<evidence type="ECO:0000256" key="1">
    <source>
        <dbReference type="ARBA" id="ARBA00004240"/>
    </source>
</evidence>
<accession>A0ABW8K8W2</accession>
<evidence type="ECO:0000313" key="6">
    <source>
        <dbReference type="EMBL" id="MFK2918606.1"/>
    </source>
</evidence>
<protein>
    <recommendedName>
        <fullName evidence="5">AB hydrolase-1 domain-containing protein</fullName>
    </recommendedName>
</protein>
<sequence>MGILRRVSAFFGGSRRQGAQRLAAVVLTSLALFLSACSGGETPPASGTAADRAATSGSTTPPKWVYQSTPHAQVAVVFVHGIFGDTLGTWTNDNGTTFFKLLKDMPGIGDRVDVYAFGFESYMFKGGSLDMLGAADKLDDYLKAAGVWDYPSVVFVAHSMGGLVVMRELVKHRERLDQVPLLVLYATPQEGASITSLAQHVVSNPAIAEMFQLDSNTYLQTLDSDWRSLDKEQRPTVVCARETKETHGVMIVPMSSSSRFCDDAPSAIGGADHLSIVKPQSADDHAVVVLFNALREVVFGTPEHPLLALPSFKEEDNHWTFDLHSPNGDNAAVLTNNGKHMLNYTTTADSDLQLWRPDQGGIPSGHSGVLLLAIRPSSIRAQYSFDIQVPVLGSRHVIVHVPDVSAVQGKQDELLSNMAAHMKEYLATVPPTLSTEERNAGLAAAAGDVLAKASPDLPPSARWVMTADALAFVGLNDVASHALNKAGQTSPDILRSPTAQLVAQSIATQSGKPQQITGDAVVPKLTTEVANAKFTANQDRLSHIIATDPQAWTDLSAKFQDIPVMQSEGLGLKGDVLKAQGKVEDAKKAYIDAGKAKSSPLIDRKIEAVNLQQAQQVHL</sequence>
<dbReference type="Pfam" id="PF12697">
    <property type="entry name" value="Abhydrolase_6"/>
    <property type="match status" value="1"/>
</dbReference>
<dbReference type="InterPro" id="IPR000073">
    <property type="entry name" value="AB_hydrolase_1"/>
</dbReference>
<dbReference type="RefSeq" id="WP_379985584.1">
    <property type="nucleotide sequence ID" value="NZ_JADIKD010000011.1"/>
</dbReference>
<dbReference type="InterPro" id="IPR029058">
    <property type="entry name" value="AB_hydrolase_fold"/>
</dbReference>
<dbReference type="Proteomes" id="UP001620408">
    <property type="component" value="Unassembled WGS sequence"/>
</dbReference>
<evidence type="ECO:0000313" key="7">
    <source>
        <dbReference type="Proteomes" id="UP001620408"/>
    </source>
</evidence>
<gene>
    <name evidence="6" type="ORF">ISS97_15130</name>
</gene>
<dbReference type="Gene3D" id="3.40.50.1820">
    <property type="entry name" value="alpha/beta hydrolase"/>
    <property type="match status" value="1"/>
</dbReference>
<comment type="subcellular location">
    <subcellularLocation>
        <location evidence="1">Endoplasmic reticulum</location>
    </subcellularLocation>
    <subcellularLocation>
        <location evidence="2">Membrane</location>
    </subcellularLocation>
</comment>
<dbReference type="InterPro" id="IPR052374">
    <property type="entry name" value="SERAC1"/>
</dbReference>
<dbReference type="PANTHER" id="PTHR48182">
    <property type="entry name" value="PROTEIN SERAC1"/>
    <property type="match status" value="1"/>
</dbReference>
<dbReference type="EMBL" id="JADIKD010000011">
    <property type="protein sequence ID" value="MFK2918606.1"/>
    <property type="molecule type" value="Genomic_DNA"/>
</dbReference>
<evidence type="ECO:0000256" key="4">
    <source>
        <dbReference type="ARBA" id="ARBA00023136"/>
    </source>
</evidence>
<name>A0ABW8K8W2_9GAMM</name>
<feature type="domain" description="AB hydrolase-1" evidence="5">
    <location>
        <begin position="76"/>
        <end position="193"/>
    </location>
</feature>
<comment type="caution">
    <text evidence="6">The sequence shown here is derived from an EMBL/GenBank/DDBJ whole genome shotgun (WGS) entry which is preliminary data.</text>
</comment>
<evidence type="ECO:0000256" key="2">
    <source>
        <dbReference type="ARBA" id="ARBA00004370"/>
    </source>
</evidence>
<keyword evidence="4" id="KW-0472">Membrane</keyword>